<dbReference type="Gene3D" id="3.30.2090.10">
    <property type="entry name" value="Multidrug efflux transporter AcrB TolC docking domain, DN and DC subdomains"/>
    <property type="match status" value="1"/>
</dbReference>
<name>A0A227IZP4_VIBPH</name>
<gene>
    <name evidence="1" type="ORF">CA163_34525</name>
</gene>
<dbReference type="PANTHER" id="PTHR32063">
    <property type="match status" value="1"/>
</dbReference>
<dbReference type="AlphaFoldDB" id="A0A227IZP4"/>
<dbReference type="GO" id="GO:0005886">
    <property type="term" value="C:plasma membrane"/>
    <property type="evidence" value="ECO:0007669"/>
    <property type="project" value="TreeGrafter"/>
</dbReference>
<evidence type="ECO:0000313" key="1">
    <source>
        <dbReference type="EMBL" id="OXE28323.1"/>
    </source>
</evidence>
<dbReference type="GO" id="GO:0042910">
    <property type="term" value="F:xenobiotic transmembrane transporter activity"/>
    <property type="evidence" value="ECO:0007669"/>
    <property type="project" value="TreeGrafter"/>
</dbReference>
<dbReference type="InterPro" id="IPR001036">
    <property type="entry name" value="Acrflvin-R"/>
</dbReference>
<proteinExistence type="predicted"/>
<evidence type="ECO:0000313" key="2">
    <source>
        <dbReference type="Proteomes" id="UP000214596"/>
    </source>
</evidence>
<protein>
    <submittedName>
        <fullName evidence="1">Uncharacterized protein</fullName>
    </submittedName>
</protein>
<sequence>GQLGAAPAQKGQLLNATISSASRLSSVAEFQNIILKSDASGANVYLRDVARIERGAESYDIQGQYNGLPASGLGISLGTGANALETAAAV</sequence>
<comment type="caution">
    <text evidence="1">The sequence shown here is derived from an EMBL/GenBank/DDBJ whole genome shotgun (WGS) entry which is preliminary data.</text>
</comment>
<dbReference type="PANTHER" id="PTHR32063:SF13">
    <property type="entry name" value="MULTIDRUG EFFLUX PUMP SUBUNIT ACRB-RELATED"/>
    <property type="match status" value="1"/>
</dbReference>
<dbReference type="Gene3D" id="3.30.70.1320">
    <property type="entry name" value="Multidrug efflux transporter AcrB pore domain like"/>
    <property type="match status" value="1"/>
</dbReference>
<dbReference type="Proteomes" id="UP000214596">
    <property type="component" value="Unassembled WGS sequence"/>
</dbReference>
<organism evidence="1 2">
    <name type="scientific">Vibrio parahaemolyticus</name>
    <dbReference type="NCBI Taxonomy" id="670"/>
    <lineage>
        <taxon>Bacteria</taxon>
        <taxon>Pseudomonadati</taxon>
        <taxon>Pseudomonadota</taxon>
        <taxon>Gammaproteobacteria</taxon>
        <taxon>Vibrionales</taxon>
        <taxon>Vibrionaceae</taxon>
        <taxon>Vibrio</taxon>
    </lineage>
</organism>
<accession>A0A227IZP4</accession>
<reference evidence="1 2" key="1">
    <citation type="journal article" date="2017" name="Appl. Environ. Microbiol.">
        <title>Parallel evolution of two clades of a major Atlantic endemic Vibrio parahaemolyticus pathogen lineage by independent acquisition of related pathogenicity islands.</title>
        <authorList>
            <person name="Xu F."/>
            <person name="Gonzalez-Escalona N."/>
            <person name="Drees K.P."/>
            <person name="Sebra R.P."/>
            <person name="Cooper V.S."/>
            <person name="Jones S.H."/>
            <person name="Whistler C.A."/>
        </authorList>
    </citation>
    <scope>NUCLEOTIDE SEQUENCE [LARGE SCALE GENOMIC DNA]</scope>
    <source>
        <strain evidence="1 2">MAVP-3</strain>
    </source>
</reference>
<dbReference type="Pfam" id="PF00873">
    <property type="entry name" value="ACR_tran"/>
    <property type="match status" value="1"/>
</dbReference>
<dbReference type="EMBL" id="NIXT01004477">
    <property type="protein sequence ID" value="OXE28323.1"/>
    <property type="molecule type" value="Genomic_DNA"/>
</dbReference>
<feature type="non-terminal residue" evidence="1">
    <location>
        <position position="90"/>
    </location>
</feature>
<dbReference type="SUPFAM" id="SSF82714">
    <property type="entry name" value="Multidrug efflux transporter AcrB TolC docking domain, DN and DC subdomains"/>
    <property type="match status" value="1"/>
</dbReference>
<dbReference type="InterPro" id="IPR027463">
    <property type="entry name" value="AcrB_DN_DC_subdom"/>
</dbReference>
<feature type="non-terminal residue" evidence="1">
    <location>
        <position position="1"/>
    </location>
</feature>